<feature type="compositionally biased region" description="Polar residues" evidence="1">
    <location>
        <begin position="524"/>
        <end position="550"/>
    </location>
</feature>
<feature type="compositionally biased region" description="Polar residues" evidence="1">
    <location>
        <begin position="674"/>
        <end position="685"/>
    </location>
</feature>
<feature type="compositionally biased region" description="Polar residues" evidence="1">
    <location>
        <begin position="317"/>
        <end position="329"/>
    </location>
</feature>
<feature type="compositionally biased region" description="Low complexity" evidence="1">
    <location>
        <begin position="597"/>
        <end position="612"/>
    </location>
</feature>
<feature type="non-terminal residue" evidence="2">
    <location>
        <position position="712"/>
    </location>
</feature>
<name>A0A131ZE35_RHIAP</name>
<feature type="compositionally biased region" description="Gly residues" evidence="1">
    <location>
        <begin position="283"/>
        <end position="296"/>
    </location>
</feature>
<feature type="compositionally biased region" description="Gly residues" evidence="1">
    <location>
        <begin position="561"/>
        <end position="571"/>
    </location>
</feature>
<dbReference type="EMBL" id="GEDV01000056">
    <property type="protein sequence ID" value="JAP88501.1"/>
    <property type="molecule type" value="Transcribed_RNA"/>
</dbReference>
<feature type="compositionally biased region" description="Polar residues" evidence="1">
    <location>
        <begin position="231"/>
        <end position="251"/>
    </location>
</feature>
<feature type="compositionally biased region" description="Low complexity" evidence="1">
    <location>
        <begin position="351"/>
        <end position="389"/>
    </location>
</feature>
<feature type="region of interest" description="Disordered" evidence="1">
    <location>
        <begin position="415"/>
        <end position="437"/>
    </location>
</feature>
<organism evidence="2">
    <name type="scientific">Rhipicephalus appendiculatus</name>
    <name type="common">Brown ear tick</name>
    <dbReference type="NCBI Taxonomy" id="34631"/>
    <lineage>
        <taxon>Eukaryota</taxon>
        <taxon>Metazoa</taxon>
        <taxon>Ecdysozoa</taxon>
        <taxon>Arthropoda</taxon>
        <taxon>Chelicerata</taxon>
        <taxon>Arachnida</taxon>
        <taxon>Acari</taxon>
        <taxon>Parasitiformes</taxon>
        <taxon>Ixodida</taxon>
        <taxon>Ixodoidea</taxon>
        <taxon>Ixodidae</taxon>
        <taxon>Rhipicephalinae</taxon>
        <taxon>Rhipicephalus</taxon>
        <taxon>Rhipicephalus</taxon>
    </lineage>
</organism>
<feature type="region of interest" description="Disordered" evidence="1">
    <location>
        <begin position="224"/>
        <end position="401"/>
    </location>
</feature>
<protein>
    <submittedName>
        <fullName evidence="2">Glycine rich superfamily member</fullName>
    </submittedName>
</protein>
<feature type="compositionally biased region" description="Polar residues" evidence="1">
    <location>
        <begin position="492"/>
        <end position="505"/>
    </location>
</feature>
<evidence type="ECO:0000313" key="2">
    <source>
        <dbReference type="EMBL" id="JAP88501.1"/>
    </source>
</evidence>
<feature type="region of interest" description="Disordered" evidence="1">
    <location>
        <begin position="625"/>
        <end position="685"/>
    </location>
</feature>
<feature type="compositionally biased region" description="Gly residues" evidence="1">
    <location>
        <begin position="644"/>
        <end position="657"/>
    </location>
</feature>
<evidence type="ECO:0000256" key="1">
    <source>
        <dbReference type="SAM" id="MobiDB-lite"/>
    </source>
</evidence>
<dbReference type="AlphaFoldDB" id="A0A131ZE35"/>
<feature type="compositionally biased region" description="Polar residues" evidence="1">
    <location>
        <begin position="415"/>
        <end position="433"/>
    </location>
</feature>
<sequence length="712" mass="67350">RGRRRKVGCRVICLFLINKYKRDPNWASLFKDRFSADGRGKSTNAMGTLSGVSKSDHNITRNLTGGNLSNISVAGPISGSHGTLVDVSRPLGSGRTEMMSNQTSGPASAGSLNGATSIIAGGGITAGSNTNVGAVSGSTPSESASISGSSAFPPVTAFPPVNVSIRRGGASNASRGGTLINRGESGFLGSGGVNVGVITAPGVVGLRPGSAEITGLLGKPSGAVASGGSTGLNTSPAVSESTGSSTNGTVNAASTAGTGGLSGPGTANNGRGNGLSSIIAGSDGSGAEMGRGGGNGPTSVAVSTNGLHRAPSEGATALSSMNGPPSTVRGSADIDKGAARTENGGGGAVHTSSGNGAGTSSGSNISNAIENTGMPGGTTPPSNTNTSPSGRDRGNAVVGSVGGDLRVGAGIWSSGRNGSGVNIGSSRNGTNAPLNPKVETVPVITPMTASGSISANNNPVDNERAGPPALPRQTNAGPHTNTVAGVPENGGPLSTVTTSSGSAIRTSSHEGGTSGTTGHVPAVSGTSTTVITATGNAGHTRGGTNASSSRGVSGVTASASNGGGSSGGEGSVNGLSSSGGVVSVAVPENTVSSAHRSGTSTGSSLSSGGAEAGGAAVAAGIPTTGGGLSVPSPASTITNPMVTAGGGETNSGTGGTERIGSEGAGSAPSGNAAERNNSGLPNGSGRNLNIATEAASVGGTIGTATSYGTVFG</sequence>
<feature type="region of interest" description="Disordered" evidence="1">
    <location>
        <begin position="450"/>
        <end position="612"/>
    </location>
</feature>
<feature type="compositionally biased region" description="Low complexity" evidence="1">
    <location>
        <begin position="551"/>
        <end position="560"/>
    </location>
</feature>
<feature type="compositionally biased region" description="Polar residues" evidence="1">
    <location>
        <begin position="472"/>
        <end position="483"/>
    </location>
</feature>
<proteinExistence type="predicted"/>
<feature type="compositionally biased region" description="Polar residues" evidence="1">
    <location>
        <begin position="632"/>
        <end position="641"/>
    </location>
</feature>
<feature type="compositionally biased region" description="Low complexity" evidence="1">
    <location>
        <begin position="572"/>
        <end position="586"/>
    </location>
</feature>
<reference evidence="2" key="1">
    <citation type="journal article" date="2016" name="Ticks Tick Borne Dis.">
        <title>De novo assembly and annotation of the salivary gland transcriptome of Rhipicephalus appendiculatus male and female ticks during blood feeding.</title>
        <authorList>
            <person name="de Castro M.H."/>
            <person name="de Klerk D."/>
            <person name="Pienaar R."/>
            <person name="Latif A.A."/>
            <person name="Rees D.J."/>
            <person name="Mans B.J."/>
        </authorList>
    </citation>
    <scope>NUCLEOTIDE SEQUENCE</scope>
    <source>
        <tissue evidence="2">Salivary glands</tissue>
    </source>
</reference>
<feature type="compositionally biased region" description="Polar residues" evidence="1">
    <location>
        <begin position="297"/>
        <end position="306"/>
    </location>
</feature>
<feature type="compositionally biased region" description="Polar residues" evidence="1">
    <location>
        <begin position="450"/>
        <end position="460"/>
    </location>
</feature>
<feature type="non-terminal residue" evidence="2">
    <location>
        <position position="1"/>
    </location>
</feature>
<accession>A0A131ZE35</accession>